<dbReference type="EMBL" id="APQL01000013">
    <property type="protein sequence ID" value="ENW02980.1"/>
    <property type="molecule type" value="Genomic_DNA"/>
</dbReference>
<name>N9F6N9_9GAMM</name>
<evidence type="ECO:0000313" key="2">
    <source>
        <dbReference type="Proteomes" id="UP000017670"/>
    </source>
</evidence>
<organism evidence="1 2">
    <name type="scientific">Acinetobacter beijerinckii CIP 110307</name>
    <dbReference type="NCBI Taxonomy" id="1217648"/>
    <lineage>
        <taxon>Bacteria</taxon>
        <taxon>Pseudomonadati</taxon>
        <taxon>Pseudomonadota</taxon>
        <taxon>Gammaproteobacteria</taxon>
        <taxon>Moraxellales</taxon>
        <taxon>Moraxellaceae</taxon>
        <taxon>Acinetobacter</taxon>
    </lineage>
</organism>
<dbReference type="Proteomes" id="UP000017670">
    <property type="component" value="Unassembled WGS sequence"/>
</dbReference>
<gene>
    <name evidence="1" type="ORF">F933_03386</name>
</gene>
<dbReference type="HOGENOM" id="CLU_1736590_0_0_6"/>
<dbReference type="STRING" id="262668.GCA_000931715_00129"/>
<reference evidence="1 2" key="1">
    <citation type="submission" date="2013-02" db="EMBL/GenBank/DDBJ databases">
        <title>The Genome Sequence of Acinetobacter beijerinckii CIP 110307.</title>
        <authorList>
            <consortium name="The Broad Institute Genome Sequencing Platform"/>
            <consortium name="The Broad Institute Genome Sequencing Center for Infectious Disease"/>
            <person name="Cerqueira G."/>
            <person name="Feldgarden M."/>
            <person name="Courvalin P."/>
            <person name="Perichon B."/>
            <person name="Grillot-Courvalin C."/>
            <person name="Clermont D."/>
            <person name="Rocha E."/>
            <person name="Yoon E.-J."/>
            <person name="Nemec A."/>
            <person name="Walker B."/>
            <person name="Young S.K."/>
            <person name="Zeng Q."/>
            <person name="Gargeya S."/>
            <person name="Fitzgerald M."/>
            <person name="Haas B."/>
            <person name="Abouelleil A."/>
            <person name="Alvarado L."/>
            <person name="Arachchi H.M."/>
            <person name="Berlin A.M."/>
            <person name="Chapman S.B."/>
            <person name="Dewar J."/>
            <person name="Goldberg J."/>
            <person name="Griggs A."/>
            <person name="Gujja S."/>
            <person name="Hansen M."/>
            <person name="Howarth C."/>
            <person name="Imamovic A."/>
            <person name="Larimer J."/>
            <person name="McCowan C."/>
            <person name="Murphy C."/>
            <person name="Neiman D."/>
            <person name="Pearson M."/>
            <person name="Priest M."/>
            <person name="Roberts A."/>
            <person name="Saif S."/>
            <person name="Shea T."/>
            <person name="Sisk P."/>
            <person name="Sykes S."/>
            <person name="Wortman J."/>
            <person name="Nusbaum C."/>
            <person name="Birren B."/>
        </authorList>
    </citation>
    <scope>NUCLEOTIDE SEQUENCE [LARGE SCALE GENOMIC DNA]</scope>
    <source>
        <strain evidence="1 2">CIP 110307</strain>
    </source>
</reference>
<comment type="caution">
    <text evidence="1">The sequence shown here is derived from an EMBL/GenBank/DDBJ whole genome shotgun (WGS) entry which is preliminary data.</text>
</comment>
<sequence>MSTQQDVIAVIVNNEFQEQYFTNENQLATYIESVRSAGHDAKALVVPFYKFKALLNIQELVSTYPDFNSIMLAIEQFPLDQQESIYKNISMIHKSAFAKEYLDYFVANRLLLSSDPEFMPEFAERENTASYKSYVQLQANFLTDLLATL</sequence>
<dbReference type="eggNOG" id="ENOG50302PY">
    <property type="taxonomic scope" value="Bacteria"/>
</dbReference>
<proteinExistence type="predicted"/>
<evidence type="ECO:0000313" key="1">
    <source>
        <dbReference type="EMBL" id="ENW02980.1"/>
    </source>
</evidence>
<dbReference type="RefSeq" id="WP_005063384.1">
    <property type="nucleotide sequence ID" value="NZ_KB849767.1"/>
</dbReference>
<accession>N9F6N9</accession>
<protein>
    <submittedName>
        <fullName evidence="1">Uncharacterized protein</fullName>
    </submittedName>
</protein>
<dbReference type="PATRIC" id="fig|1217648.3.peg.3295"/>
<dbReference type="AlphaFoldDB" id="N9F6N9"/>
<dbReference type="GeneID" id="29858293"/>
<keyword evidence="2" id="KW-1185">Reference proteome</keyword>